<dbReference type="EMBL" id="ML211006">
    <property type="protein sequence ID" value="TFK92057.1"/>
    <property type="molecule type" value="Genomic_DNA"/>
</dbReference>
<protein>
    <submittedName>
        <fullName evidence="2">Uncharacterized protein</fullName>
    </submittedName>
</protein>
<reference evidence="2 3" key="1">
    <citation type="journal article" date="2019" name="Nat. Ecol. Evol.">
        <title>Megaphylogeny resolves global patterns of mushroom evolution.</title>
        <authorList>
            <person name="Varga T."/>
            <person name="Krizsan K."/>
            <person name="Foldi C."/>
            <person name="Dima B."/>
            <person name="Sanchez-Garcia M."/>
            <person name="Sanchez-Ramirez S."/>
            <person name="Szollosi G.J."/>
            <person name="Szarkandi J.G."/>
            <person name="Papp V."/>
            <person name="Albert L."/>
            <person name="Andreopoulos W."/>
            <person name="Angelini C."/>
            <person name="Antonin V."/>
            <person name="Barry K.W."/>
            <person name="Bougher N.L."/>
            <person name="Buchanan P."/>
            <person name="Buyck B."/>
            <person name="Bense V."/>
            <person name="Catcheside P."/>
            <person name="Chovatia M."/>
            <person name="Cooper J."/>
            <person name="Damon W."/>
            <person name="Desjardin D."/>
            <person name="Finy P."/>
            <person name="Geml J."/>
            <person name="Haridas S."/>
            <person name="Hughes K."/>
            <person name="Justo A."/>
            <person name="Karasinski D."/>
            <person name="Kautmanova I."/>
            <person name="Kiss B."/>
            <person name="Kocsube S."/>
            <person name="Kotiranta H."/>
            <person name="LaButti K.M."/>
            <person name="Lechner B.E."/>
            <person name="Liimatainen K."/>
            <person name="Lipzen A."/>
            <person name="Lukacs Z."/>
            <person name="Mihaltcheva S."/>
            <person name="Morgado L.N."/>
            <person name="Niskanen T."/>
            <person name="Noordeloos M.E."/>
            <person name="Ohm R.A."/>
            <person name="Ortiz-Santana B."/>
            <person name="Ovrebo C."/>
            <person name="Racz N."/>
            <person name="Riley R."/>
            <person name="Savchenko A."/>
            <person name="Shiryaev A."/>
            <person name="Soop K."/>
            <person name="Spirin V."/>
            <person name="Szebenyi C."/>
            <person name="Tomsovsky M."/>
            <person name="Tulloss R.E."/>
            <person name="Uehling J."/>
            <person name="Grigoriev I.V."/>
            <person name="Vagvolgyi C."/>
            <person name="Papp T."/>
            <person name="Martin F.M."/>
            <person name="Miettinen O."/>
            <person name="Hibbett D.S."/>
            <person name="Nagy L.G."/>
        </authorList>
    </citation>
    <scope>NUCLEOTIDE SEQUENCE [LARGE SCALE GENOMIC DNA]</scope>
    <source>
        <strain evidence="2 3">HHB13444</strain>
    </source>
</reference>
<accession>A0A5C3PSA5</accession>
<proteinExistence type="predicted"/>
<sequence length="251" mass="27509">MPRPLGRAGTAYVRTITYLRSPLSRDILRSMSYLASSHAIRPKAQAQGWRGYGPAARHAGCAARHMEGDRDARRCGDGDGGRLDGTGDDTLPCWRLLQDIPARKALSLLATAVLAVLLPGSARTYPSLSDGRTHGLSLHRKAGVASRRGACMPGWVLASPELWQCMRVRAHVREQRMDSCFVSAYWDTLRDPCSYAGREMHGGTSSSANAAAPWCTHRRPSRRQLKQSPQTMTDGGEHQATDDSQRELDEA</sequence>
<feature type="compositionally biased region" description="Basic residues" evidence="1">
    <location>
        <begin position="216"/>
        <end position="225"/>
    </location>
</feature>
<dbReference type="AlphaFoldDB" id="A0A5C3PSA5"/>
<keyword evidence="3" id="KW-1185">Reference proteome</keyword>
<evidence type="ECO:0000313" key="3">
    <source>
        <dbReference type="Proteomes" id="UP000308197"/>
    </source>
</evidence>
<dbReference type="Proteomes" id="UP000308197">
    <property type="component" value="Unassembled WGS sequence"/>
</dbReference>
<name>A0A5C3PSA5_9APHY</name>
<feature type="region of interest" description="Disordered" evidence="1">
    <location>
        <begin position="199"/>
        <end position="251"/>
    </location>
</feature>
<evidence type="ECO:0000256" key="1">
    <source>
        <dbReference type="SAM" id="MobiDB-lite"/>
    </source>
</evidence>
<dbReference type="InParanoid" id="A0A5C3PSA5"/>
<evidence type="ECO:0000313" key="2">
    <source>
        <dbReference type="EMBL" id="TFK92057.1"/>
    </source>
</evidence>
<organism evidence="2 3">
    <name type="scientific">Polyporus arcularius HHB13444</name>
    <dbReference type="NCBI Taxonomy" id="1314778"/>
    <lineage>
        <taxon>Eukaryota</taxon>
        <taxon>Fungi</taxon>
        <taxon>Dikarya</taxon>
        <taxon>Basidiomycota</taxon>
        <taxon>Agaricomycotina</taxon>
        <taxon>Agaricomycetes</taxon>
        <taxon>Polyporales</taxon>
        <taxon>Polyporaceae</taxon>
        <taxon>Polyporus</taxon>
    </lineage>
</organism>
<feature type="compositionally biased region" description="Basic and acidic residues" evidence="1">
    <location>
        <begin position="235"/>
        <end position="251"/>
    </location>
</feature>
<gene>
    <name evidence="2" type="ORF">K466DRAFT_266310</name>
</gene>